<name>A0A4Q7N3I0_9BACT</name>
<dbReference type="AlphaFoldDB" id="A0A4Q7N3I0"/>
<organism evidence="2 3">
    <name type="scientific">Pseudobacter ginsenosidimutans</name>
    <dbReference type="NCBI Taxonomy" id="661488"/>
    <lineage>
        <taxon>Bacteria</taxon>
        <taxon>Pseudomonadati</taxon>
        <taxon>Bacteroidota</taxon>
        <taxon>Chitinophagia</taxon>
        <taxon>Chitinophagales</taxon>
        <taxon>Chitinophagaceae</taxon>
        <taxon>Pseudobacter</taxon>
    </lineage>
</organism>
<protein>
    <recommendedName>
        <fullName evidence="4">Lipocalin-like protein</fullName>
    </recommendedName>
</protein>
<keyword evidence="3" id="KW-1185">Reference proteome</keyword>
<keyword evidence="1" id="KW-0812">Transmembrane</keyword>
<accession>A0A4Q7N3I0</accession>
<evidence type="ECO:0008006" key="4">
    <source>
        <dbReference type="Google" id="ProtNLM"/>
    </source>
</evidence>
<proteinExistence type="predicted"/>
<reference evidence="2 3" key="1">
    <citation type="submission" date="2019-02" db="EMBL/GenBank/DDBJ databases">
        <title>Genomic Encyclopedia of Type Strains, Phase IV (KMG-IV): sequencing the most valuable type-strain genomes for metagenomic binning, comparative biology and taxonomic classification.</title>
        <authorList>
            <person name="Goeker M."/>
        </authorList>
    </citation>
    <scope>NUCLEOTIDE SEQUENCE [LARGE SCALE GENOMIC DNA]</scope>
    <source>
        <strain evidence="2 3">DSM 18116</strain>
    </source>
</reference>
<keyword evidence="1" id="KW-1133">Transmembrane helix</keyword>
<evidence type="ECO:0000313" key="2">
    <source>
        <dbReference type="EMBL" id="RZS75495.1"/>
    </source>
</evidence>
<evidence type="ECO:0000256" key="1">
    <source>
        <dbReference type="SAM" id="Phobius"/>
    </source>
</evidence>
<dbReference type="EMBL" id="SGXA01000001">
    <property type="protein sequence ID" value="RZS75495.1"/>
    <property type="molecule type" value="Genomic_DNA"/>
</dbReference>
<evidence type="ECO:0000313" key="3">
    <source>
        <dbReference type="Proteomes" id="UP000293874"/>
    </source>
</evidence>
<comment type="caution">
    <text evidence="2">The sequence shown here is derived from an EMBL/GenBank/DDBJ whole genome shotgun (WGS) entry which is preliminary data.</text>
</comment>
<gene>
    <name evidence="2" type="ORF">EV199_1363</name>
</gene>
<dbReference type="Proteomes" id="UP000293874">
    <property type="component" value="Unassembled WGS sequence"/>
</dbReference>
<keyword evidence="1" id="KW-0472">Membrane</keyword>
<feature type="transmembrane region" description="Helical" evidence="1">
    <location>
        <begin position="34"/>
        <end position="52"/>
    </location>
</feature>
<sequence>MTDWLSCCFFPLTGAQFCVIKQNMKRKKTAMKSFNILTMAVAILIAASTFVSCKKDKDTPAPNAFMQGNWEGKYGYGNAEPDTYFALEINSNGTLQVKSGDKNNPYVSAGTWTLQEDVFKVVYHSDDNEDLNLAAKLNEAKTELTGSWGFGKEDAGMGDFIVTKK</sequence>